<evidence type="ECO:0000313" key="6">
    <source>
        <dbReference type="EMBL" id="KAH3668645.1"/>
    </source>
</evidence>
<dbReference type="GO" id="GO:0034058">
    <property type="term" value="P:endosomal vesicle fusion"/>
    <property type="evidence" value="ECO:0007669"/>
    <property type="project" value="TreeGrafter"/>
</dbReference>
<dbReference type="InterPro" id="IPR032914">
    <property type="entry name" value="Vam6/VPS39/TRAP1"/>
</dbReference>
<comment type="subcellular location">
    <subcellularLocation>
        <location evidence="1">Cytoplasm</location>
    </subcellularLocation>
</comment>
<keyword evidence="2" id="KW-0813">Transport</keyword>
<dbReference type="Pfam" id="PF00780">
    <property type="entry name" value="CNH"/>
    <property type="match status" value="1"/>
</dbReference>
<dbReference type="EMBL" id="JAEUBE010000158">
    <property type="protein sequence ID" value="KAH3668645.1"/>
    <property type="molecule type" value="Genomic_DNA"/>
</dbReference>
<evidence type="ECO:0000256" key="1">
    <source>
        <dbReference type="ARBA" id="ARBA00004496"/>
    </source>
</evidence>
<reference evidence="6" key="1">
    <citation type="journal article" date="2021" name="Open Biol.">
        <title>Shared evolutionary footprints suggest mitochondrial oxidative damage underlies multiple complex I losses in fungi.</title>
        <authorList>
            <person name="Schikora-Tamarit M.A."/>
            <person name="Marcet-Houben M."/>
            <person name="Nosek J."/>
            <person name="Gabaldon T."/>
        </authorList>
    </citation>
    <scope>NUCLEOTIDE SEQUENCE</scope>
    <source>
        <strain evidence="6">CBS6075</strain>
    </source>
</reference>
<evidence type="ECO:0000256" key="4">
    <source>
        <dbReference type="ARBA" id="ARBA00022927"/>
    </source>
</evidence>
<dbReference type="GeneID" id="70234366"/>
<dbReference type="PANTHER" id="PTHR12894:SF27">
    <property type="entry name" value="TRANSFORMING GROWTH FACTOR-BETA RECEPTOR-ASSOCIATED PROTEIN 1"/>
    <property type="match status" value="1"/>
</dbReference>
<feature type="domain" description="CNH" evidence="5">
    <location>
        <begin position="1"/>
        <end position="246"/>
    </location>
</feature>
<name>A0A9P8T7Y6_9ASCO</name>
<evidence type="ECO:0000259" key="5">
    <source>
        <dbReference type="PROSITE" id="PS50219"/>
    </source>
</evidence>
<dbReference type="OrthoDB" id="5325112at2759"/>
<evidence type="ECO:0000256" key="3">
    <source>
        <dbReference type="ARBA" id="ARBA00022490"/>
    </source>
</evidence>
<keyword evidence="7" id="KW-1185">Reference proteome</keyword>
<comment type="caution">
    <text evidence="6">The sequence shown here is derived from an EMBL/GenBank/DDBJ whole genome shotgun (WGS) entry which is preliminary data.</text>
</comment>
<evidence type="ECO:0000313" key="7">
    <source>
        <dbReference type="Proteomes" id="UP000769157"/>
    </source>
</evidence>
<accession>A0A9P8T7Y6</accession>
<keyword evidence="4" id="KW-0653">Protein transport</keyword>
<dbReference type="AlphaFoldDB" id="A0A9P8T7Y6"/>
<gene>
    <name evidence="6" type="ORF">OGAPHI_002399</name>
</gene>
<proteinExistence type="predicted"/>
<organism evidence="6 7">
    <name type="scientific">Ogataea philodendri</name>
    <dbReference type="NCBI Taxonomy" id="1378263"/>
    <lineage>
        <taxon>Eukaryota</taxon>
        <taxon>Fungi</taxon>
        <taxon>Dikarya</taxon>
        <taxon>Ascomycota</taxon>
        <taxon>Saccharomycotina</taxon>
        <taxon>Pichiomycetes</taxon>
        <taxon>Pichiales</taxon>
        <taxon>Pichiaceae</taxon>
        <taxon>Ogataea</taxon>
    </lineage>
</organism>
<dbReference type="PANTHER" id="PTHR12894">
    <property type="entry name" value="CNH DOMAIN CONTAINING"/>
    <property type="match status" value="1"/>
</dbReference>
<dbReference type="RefSeq" id="XP_046063059.1">
    <property type="nucleotide sequence ID" value="XM_046203266.1"/>
</dbReference>
<dbReference type="GO" id="GO:0016020">
    <property type="term" value="C:membrane"/>
    <property type="evidence" value="ECO:0007669"/>
    <property type="project" value="TreeGrafter"/>
</dbReference>
<dbReference type="GO" id="GO:0005737">
    <property type="term" value="C:cytoplasm"/>
    <property type="evidence" value="ECO:0007669"/>
    <property type="project" value="UniProtKB-SubCell"/>
</dbReference>
<reference evidence="6" key="2">
    <citation type="submission" date="2021-01" db="EMBL/GenBank/DDBJ databases">
        <authorList>
            <person name="Schikora-Tamarit M.A."/>
        </authorList>
    </citation>
    <scope>NUCLEOTIDE SEQUENCE</scope>
    <source>
        <strain evidence="6">CBS6075</strain>
    </source>
</reference>
<sequence>MAVSRQQFGSKNKPIDRILLLPQVSKMLVLSAGTVKAYILPELSPANIGRIKDVHDVRVDYDELKLDSKAENYTGAVGHVEGRLFASVTVFTSKSIRLIRVFDDSIKLVKDINYPDTLHGIHRGNLAAVGTQTNYDLIDLDQGQKIPLFPSNQTSPIIVPFGSKEFLLACGTAEGPAMGMVVDSAGEITRGTFPWPEYPNSVEIDYPYLIGSFGSLVRIYSIHDQKLVQEVKFTSEVKVQGVSHLFKAEDEKLKGLLEKTPLIYQSTPEEVQKIAEESDQHYNVVSSLVVYEQNGKSIQLFQLLAKPSRLLDIYFFATRETSLEVFDEIWDEYRNPQLRDETEKLFILHLLGLLSLKFSLLDQCFDIWGGFIKQLDPRILLYALNVSKEEIFGSVWIFKGLVDELDAIRATKELASANSEFLALYLSTFVSEITDQSVLKSIELYSARQKLDTDDFVPFLADIKFCQNEIIELLLSTKNYFYLAKFYDKLGNQSQFLYYWKKLIIGELNDARFKEEDPLDEMIKYLLGCDQQLIRTYGEWLLETHPEYALKLFMDSKLQHHNFNDAKILQLLDGDQKKDYLSYMVTKKGEKQFLGDLILCQVNELVAAPKMDTLISSYSQLPIPKLTFDEYLELEQKRGQDPTLHLHNQIYHYLLQINKDTMSILDHQNVVKKCHQLLDKLQYPLLVIALEYKLRHYEEVITLFLQLEDFKSSEAFASSLHLAGDKQEQDIDFPSTTTCDALQMMVFGRYLEMNRPELIEQFLSTNNVFQDLDNESNWVAKMDKFVKLLNKVPDTFPVCRLATFLVTNLTTFQDNVDETVMCRNLSRALCTSLRDLKK</sequence>
<dbReference type="GO" id="GO:0015031">
    <property type="term" value="P:protein transport"/>
    <property type="evidence" value="ECO:0007669"/>
    <property type="project" value="UniProtKB-KW"/>
</dbReference>
<keyword evidence="3" id="KW-0963">Cytoplasm</keyword>
<dbReference type="GO" id="GO:0006914">
    <property type="term" value="P:autophagy"/>
    <property type="evidence" value="ECO:0007669"/>
    <property type="project" value="TreeGrafter"/>
</dbReference>
<dbReference type="PROSITE" id="PS50219">
    <property type="entry name" value="CNH"/>
    <property type="match status" value="1"/>
</dbReference>
<dbReference type="Proteomes" id="UP000769157">
    <property type="component" value="Unassembled WGS sequence"/>
</dbReference>
<dbReference type="InterPro" id="IPR001180">
    <property type="entry name" value="CNH_dom"/>
</dbReference>
<evidence type="ECO:0000256" key="2">
    <source>
        <dbReference type="ARBA" id="ARBA00022448"/>
    </source>
</evidence>
<protein>
    <recommendedName>
        <fullName evidence="5">CNH domain-containing protein</fullName>
    </recommendedName>
</protein>